<evidence type="ECO:0000256" key="5">
    <source>
        <dbReference type="ARBA" id="ARBA00022692"/>
    </source>
</evidence>
<feature type="transmembrane region" description="Helical" evidence="8">
    <location>
        <begin position="326"/>
        <end position="347"/>
    </location>
</feature>
<proteinExistence type="inferred from homology"/>
<keyword evidence="6 8" id="KW-1133">Transmembrane helix</keyword>
<dbReference type="PANTHER" id="PTHR31488:SF1">
    <property type="entry name" value="C-MANNOSYLTRANSFERASE DPY19L1"/>
    <property type="match status" value="1"/>
</dbReference>
<feature type="transmembrane region" description="Helical" evidence="8">
    <location>
        <begin position="28"/>
        <end position="50"/>
    </location>
</feature>
<feature type="transmembrane region" description="Helical" evidence="8">
    <location>
        <begin position="202"/>
        <end position="220"/>
    </location>
</feature>
<dbReference type="AlphaFoldDB" id="A0A2C9LVV1"/>
<keyword evidence="5 8" id="KW-0812">Transmembrane</keyword>
<feature type="transmembrane region" description="Helical" evidence="8">
    <location>
        <begin position="479"/>
        <end position="497"/>
    </location>
</feature>
<evidence type="ECO:0000313" key="10">
    <source>
        <dbReference type="Proteomes" id="UP000076420"/>
    </source>
</evidence>
<evidence type="ECO:0000256" key="7">
    <source>
        <dbReference type="ARBA" id="ARBA00023136"/>
    </source>
</evidence>
<dbReference type="VEuPathDB" id="VectorBase:BGLAX_044009"/>
<comment type="subcellular location">
    <subcellularLocation>
        <location evidence="1">Membrane</location>
        <topology evidence="1">Multi-pass membrane protein</topology>
    </subcellularLocation>
</comment>
<dbReference type="STRING" id="6526.A0A2C9LVV1"/>
<evidence type="ECO:0000256" key="4">
    <source>
        <dbReference type="ARBA" id="ARBA00022679"/>
    </source>
</evidence>
<accession>A0A2C9LVV1</accession>
<sequence length="702" mass="80350">MAPNNRQRKTGKSSRSITNVEKRKDSHYALMISQFMYISLCMVLAGAITISHRTFLATLFENDRHFSHLSTLERELAFRTEMGFYFSYFKTIISAESVYDGLFQVMNDNITEYPSTINTLKRFNLYPELIVGWAYRIYISTSDFLGHRTKICWTVNRGEGLSPVQSCEGLGEPAYFYVEAAFLLNGLMLGIFFLFGTFLSKSIFGGLITVACFMFNHGEATRVMWTPPLRESFGYPFFVLHMFVVSYILRNKITSYLFALLIGDIQICFMLSWQFAQFALLTQTLAVTAVYLLQYISIETFKVFLKGQTVGLLSSFVLLFGNEMLLTSFFASTLLAAWVLVVGNPFFTRFKNQLAIFFWQSGTFVIGTLVLKLFIGKMLILEDDAHIGEILKSKFTSFKNFHTMLYTCAKEFDFIEQETIWKLLQTLVLPSAVFAFVAVAFHLLRNEIQFFKESKGTSSESTTQTKHSVVQKEKEDAELVYHSLQLLAFTAMALLIMRLKLFWTPHLCLYTSLLASKHIFPFGSKEKNYALLAVLVACMAWTGVDNLQVQLGRVGEFSNIPMEELVEWIKAKTPQDAVFAGAMPTMATVKLCTLRPIVNHPHYEDAGLRERTKLVYSIYSRKPLSQVKANLDKLGVQYIIIEDMWCSYKAKTGCSLPEIWDLEDKQYQGSQAACHRIKKNPESYFQLVFKNNIYHVFQLLSS</sequence>
<keyword evidence="4" id="KW-0808">Transferase</keyword>
<comment type="similarity">
    <text evidence="2">Belongs to the dpy-19 family.</text>
</comment>
<dbReference type="RefSeq" id="XP_013085745.2">
    <property type="nucleotide sequence ID" value="XM_013230291.2"/>
</dbReference>
<reference evidence="9" key="1">
    <citation type="submission" date="2020-05" db="UniProtKB">
        <authorList>
            <consortium name="EnsemblMetazoa"/>
        </authorList>
    </citation>
    <scope>IDENTIFICATION</scope>
    <source>
        <strain evidence="9">BB02</strain>
    </source>
</reference>
<dbReference type="Pfam" id="PF10034">
    <property type="entry name" value="Dpy19"/>
    <property type="match status" value="1"/>
</dbReference>
<dbReference type="GO" id="GO:0005637">
    <property type="term" value="C:nuclear inner membrane"/>
    <property type="evidence" value="ECO:0007669"/>
    <property type="project" value="TreeGrafter"/>
</dbReference>
<dbReference type="InterPro" id="IPR047462">
    <property type="entry name" value="Dpy19"/>
</dbReference>
<gene>
    <name evidence="9" type="primary">106070391</name>
</gene>
<dbReference type="GO" id="GO:0000030">
    <property type="term" value="F:mannosyltransferase activity"/>
    <property type="evidence" value="ECO:0007669"/>
    <property type="project" value="InterPro"/>
</dbReference>
<evidence type="ECO:0000256" key="8">
    <source>
        <dbReference type="SAM" id="Phobius"/>
    </source>
</evidence>
<protein>
    <recommendedName>
        <fullName evidence="11">C-mannosyltransferase DPY19L1</fullName>
    </recommendedName>
</protein>
<keyword evidence="7 8" id="KW-0472">Membrane</keyword>
<feature type="transmembrane region" description="Helical" evidence="8">
    <location>
        <begin position="423"/>
        <end position="444"/>
    </location>
</feature>
<evidence type="ECO:0000256" key="2">
    <source>
        <dbReference type="ARBA" id="ARBA00008744"/>
    </source>
</evidence>
<evidence type="ECO:0000256" key="6">
    <source>
        <dbReference type="ARBA" id="ARBA00022989"/>
    </source>
</evidence>
<evidence type="ECO:0000313" key="9">
    <source>
        <dbReference type="EnsemblMetazoa" id="BGLB035562-PA"/>
    </source>
</evidence>
<dbReference type="CDD" id="cd20177">
    <property type="entry name" value="Dpy19"/>
    <property type="match status" value="1"/>
</dbReference>
<feature type="transmembrane region" description="Helical" evidence="8">
    <location>
        <begin position="354"/>
        <end position="375"/>
    </location>
</feature>
<dbReference type="OrthoDB" id="6019623at2759"/>
<dbReference type="InterPro" id="IPR018732">
    <property type="entry name" value="Dpy-19/Dpy-19-like"/>
</dbReference>
<evidence type="ECO:0000256" key="1">
    <source>
        <dbReference type="ARBA" id="ARBA00004141"/>
    </source>
</evidence>
<evidence type="ECO:0008006" key="11">
    <source>
        <dbReference type="Google" id="ProtNLM"/>
    </source>
</evidence>
<dbReference type="VEuPathDB" id="VectorBase:BGLB035562"/>
<dbReference type="PANTHER" id="PTHR31488">
    <property type="entry name" value="DPY-19-LIKE 1, LIKE (H. SAPIENS)"/>
    <property type="match status" value="1"/>
</dbReference>
<dbReference type="Proteomes" id="UP000076420">
    <property type="component" value="Unassembled WGS sequence"/>
</dbReference>
<dbReference type="KEGG" id="bgt:106070391"/>
<keyword evidence="3" id="KW-0328">Glycosyltransferase</keyword>
<dbReference type="EnsemblMetazoa" id="BGLB035562-RA">
    <property type="protein sequence ID" value="BGLB035562-PA"/>
    <property type="gene ID" value="BGLB035562"/>
</dbReference>
<feature type="transmembrane region" description="Helical" evidence="8">
    <location>
        <begin position="279"/>
        <end position="296"/>
    </location>
</feature>
<feature type="transmembrane region" description="Helical" evidence="8">
    <location>
        <begin position="174"/>
        <end position="195"/>
    </location>
</feature>
<organism evidence="9 10">
    <name type="scientific">Biomphalaria glabrata</name>
    <name type="common">Bloodfluke planorb</name>
    <name type="synonym">Freshwater snail</name>
    <dbReference type="NCBI Taxonomy" id="6526"/>
    <lineage>
        <taxon>Eukaryota</taxon>
        <taxon>Metazoa</taxon>
        <taxon>Spiralia</taxon>
        <taxon>Lophotrochozoa</taxon>
        <taxon>Mollusca</taxon>
        <taxon>Gastropoda</taxon>
        <taxon>Heterobranchia</taxon>
        <taxon>Euthyneura</taxon>
        <taxon>Panpulmonata</taxon>
        <taxon>Hygrophila</taxon>
        <taxon>Lymnaeoidea</taxon>
        <taxon>Planorbidae</taxon>
        <taxon>Biomphalaria</taxon>
    </lineage>
</organism>
<name>A0A2C9LVV1_BIOGL</name>
<evidence type="ECO:0000256" key="3">
    <source>
        <dbReference type="ARBA" id="ARBA00022676"/>
    </source>
</evidence>